<accession>A0A2N8TCL8</accession>
<comment type="caution">
    <text evidence="2">The sequence shown here is derived from an EMBL/GenBank/DDBJ whole genome shotgun (WGS) entry which is preliminary data.</text>
</comment>
<evidence type="ECO:0000256" key="1">
    <source>
        <dbReference type="SAM" id="MobiDB-lite"/>
    </source>
</evidence>
<gene>
    <name evidence="2" type="ORF">C1J00_40060</name>
</gene>
<sequence>MPPALTAVCACGRGAEVRHRCPRTGPSGLGARGARRGASGFTCPLARSSGRAPGLPSRPPGPGATGARMPARAEGPGARSAAPGNTRATTGGSGVTGPGARVRGLGTGVADRGRAGVGGARAAGIPVASTPSSALRVHVPAPAPLIRPVSRRPLTVVATASCAVGS</sequence>
<proteinExistence type="predicted"/>
<evidence type="ECO:0000313" key="2">
    <source>
        <dbReference type="EMBL" id="PNG16783.1"/>
    </source>
</evidence>
<keyword evidence="3" id="KW-1185">Reference proteome</keyword>
<dbReference type="Proteomes" id="UP000235943">
    <property type="component" value="Unassembled WGS sequence"/>
</dbReference>
<dbReference type="EMBL" id="POUC01000601">
    <property type="protein sequence ID" value="PNG16783.1"/>
    <property type="molecule type" value="Genomic_DNA"/>
</dbReference>
<dbReference type="AlphaFoldDB" id="A0A2N8TCL8"/>
<evidence type="ECO:0000313" key="3">
    <source>
        <dbReference type="Proteomes" id="UP000235943"/>
    </source>
</evidence>
<name>A0A2N8TCL8_9ACTN</name>
<feature type="region of interest" description="Disordered" evidence="1">
    <location>
        <begin position="19"/>
        <end position="108"/>
    </location>
</feature>
<reference evidence="2 3" key="1">
    <citation type="submission" date="2018-01" db="EMBL/GenBank/DDBJ databases">
        <title>Draft genome sequence of Streptomyces sp. 13K301.</title>
        <authorList>
            <person name="Sahin N."/>
            <person name="Saygin H."/>
            <person name="Ay H."/>
        </authorList>
    </citation>
    <scope>NUCLEOTIDE SEQUENCE [LARGE SCALE GENOMIC DNA]</scope>
    <source>
        <strain evidence="2 3">13K301</strain>
    </source>
</reference>
<protein>
    <submittedName>
        <fullName evidence="2">Uncharacterized protein</fullName>
    </submittedName>
</protein>
<organism evidence="2 3">
    <name type="scientific">Streptomyces cahuitamycinicus</name>
    <dbReference type="NCBI Taxonomy" id="2070367"/>
    <lineage>
        <taxon>Bacteria</taxon>
        <taxon>Bacillati</taxon>
        <taxon>Actinomycetota</taxon>
        <taxon>Actinomycetes</taxon>
        <taxon>Kitasatosporales</taxon>
        <taxon>Streptomycetaceae</taxon>
        <taxon>Streptomyces</taxon>
    </lineage>
</organism>